<organism evidence="2 3">
    <name type="scientific">Ilyodon furcidens</name>
    <name type="common">goldbreast splitfin</name>
    <dbReference type="NCBI Taxonomy" id="33524"/>
    <lineage>
        <taxon>Eukaryota</taxon>
        <taxon>Metazoa</taxon>
        <taxon>Chordata</taxon>
        <taxon>Craniata</taxon>
        <taxon>Vertebrata</taxon>
        <taxon>Euteleostomi</taxon>
        <taxon>Actinopterygii</taxon>
        <taxon>Neopterygii</taxon>
        <taxon>Teleostei</taxon>
        <taxon>Neoteleostei</taxon>
        <taxon>Acanthomorphata</taxon>
        <taxon>Ovalentaria</taxon>
        <taxon>Atherinomorphae</taxon>
        <taxon>Cyprinodontiformes</taxon>
        <taxon>Goodeidae</taxon>
        <taxon>Ilyodon</taxon>
    </lineage>
</organism>
<gene>
    <name evidence="2" type="ORF">ILYODFUR_018354</name>
</gene>
<evidence type="ECO:0000313" key="3">
    <source>
        <dbReference type="Proteomes" id="UP001482620"/>
    </source>
</evidence>
<keyword evidence="3" id="KW-1185">Reference proteome</keyword>
<comment type="caution">
    <text evidence="2">The sequence shown here is derived from an EMBL/GenBank/DDBJ whole genome shotgun (WGS) entry which is preliminary data.</text>
</comment>
<sequence length="161" mass="17403">MYRKELAWRRVSEQTGVADRWTGVQQRGYSAGSWCPGGRFVSQRGTADLRTGSWIDGSTAEIDHYPDAAPGVSGGTLRTVPVHEESRELRDVDVSGVFRLSTDLRTGSWIDGSTAEIDHHPDAAPGVSGGTLRTVPVPGESREPRDVDVGGVFRLSTGKRP</sequence>
<reference evidence="2 3" key="1">
    <citation type="submission" date="2021-06" db="EMBL/GenBank/DDBJ databases">
        <authorList>
            <person name="Palmer J.M."/>
        </authorList>
    </citation>
    <scope>NUCLEOTIDE SEQUENCE [LARGE SCALE GENOMIC DNA]</scope>
    <source>
        <strain evidence="3">if_2019</strain>
        <tissue evidence="2">Muscle</tissue>
    </source>
</reference>
<evidence type="ECO:0000256" key="1">
    <source>
        <dbReference type="SAM" id="MobiDB-lite"/>
    </source>
</evidence>
<accession>A0ABV0V427</accession>
<feature type="region of interest" description="Disordered" evidence="1">
    <location>
        <begin position="120"/>
        <end position="150"/>
    </location>
</feature>
<evidence type="ECO:0000313" key="2">
    <source>
        <dbReference type="EMBL" id="MEQ2252109.1"/>
    </source>
</evidence>
<protein>
    <submittedName>
        <fullName evidence="2">Uncharacterized protein</fullName>
    </submittedName>
</protein>
<name>A0ABV0V427_9TELE</name>
<dbReference type="EMBL" id="JAHRIQ010094461">
    <property type="protein sequence ID" value="MEQ2252109.1"/>
    <property type="molecule type" value="Genomic_DNA"/>
</dbReference>
<dbReference type="Proteomes" id="UP001482620">
    <property type="component" value="Unassembled WGS sequence"/>
</dbReference>
<proteinExistence type="predicted"/>